<dbReference type="eggNOG" id="COG1475">
    <property type="taxonomic scope" value="Bacteria"/>
</dbReference>
<dbReference type="RefSeq" id="WP_006204784.1">
    <property type="nucleotide sequence ID" value="NZ_AGSN01000176.1"/>
</dbReference>
<feature type="compositionally biased region" description="Polar residues" evidence="1">
    <location>
        <begin position="291"/>
        <end position="307"/>
    </location>
</feature>
<dbReference type="EMBL" id="AGSN01000176">
    <property type="protein sequence ID" value="EHH09164.1"/>
    <property type="molecule type" value="Genomic_DNA"/>
</dbReference>
<dbReference type="Proteomes" id="UP000002949">
    <property type="component" value="Unassembled WGS sequence"/>
</dbReference>
<evidence type="ECO:0000313" key="3">
    <source>
        <dbReference type="Proteomes" id="UP000002949"/>
    </source>
</evidence>
<dbReference type="AlphaFoldDB" id="G6YGE2"/>
<dbReference type="KEGG" id="mamo:A6B35_24010"/>
<sequence>MTVYANSLEVACKAQGNKVIAAFPDVCFTPPENPATPPGVPIPYPSFGFDSDTDKGTSTVKIGGQTITQKNKSYYTKTTGTEAGCAAKKGIITSKNTGKEYAVAWSSNVKADGEPVNRMTDLSTNNHASPQGNTLTFPKLATGAGVIYSTEKCLIGSYDAIAAVCNENGGEAHHIVPDKCFRTGSRADADVASTRIANAPTLGEGVCVCLSPDDHERIHEADREKIVTLGRPGLAKLKGTKLAAAKAKLKAQGKLGVAPMSKITEATLSSLDDLQDLNANCIKKAKEAVEEQQSAFGASQKGRTSNPLPGKEAKKTMKPPKPRK</sequence>
<proteinExistence type="predicted"/>
<evidence type="ECO:0000313" key="2">
    <source>
        <dbReference type="EMBL" id="EHH09164.1"/>
    </source>
</evidence>
<dbReference type="STRING" id="1082933.A6B35_24010"/>
<feature type="region of interest" description="Disordered" evidence="1">
    <location>
        <begin position="290"/>
        <end position="324"/>
    </location>
</feature>
<organism evidence="2 3">
    <name type="scientific">Mesorhizobium amorphae CCNWGS0123</name>
    <dbReference type="NCBI Taxonomy" id="1082933"/>
    <lineage>
        <taxon>Bacteria</taxon>
        <taxon>Pseudomonadati</taxon>
        <taxon>Pseudomonadota</taxon>
        <taxon>Alphaproteobacteria</taxon>
        <taxon>Hyphomicrobiales</taxon>
        <taxon>Phyllobacteriaceae</taxon>
        <taxon>Mesorhizobium</taxon>
    </lineage>
</organism>
<dbReference type="OrthoDB" id="8073614at2"/>
<reference evidence="2 3" key="1">
    <citation type="journal article" date="2012" name="J. Bacteriol.">
        <title>Draft Genome Sequence of Plant Growth-Promoting Rhizobium Mesorhizobium amorphae, Isolated from Zinc-Lead Mine Tailings.</title>
        <authorList>
            <person name="Hao X."/>
            <person name="Lin Y."/>
            <person name="Johnstone L."/>
            <person name="Baltrus D.A."/>
            <person name="Miller S.J."/>
            <person name="Wei G."/>
            <person name="Rensing C."/>
        </authorList>
    </citation>
    <scope>NUCLEOTIDE SEQUENCE [LARGE SCALE GENOMIC DNA]</scope>
    <source>
        <strain evidence="2 3">CCNWGS0123</strain>
    </source>
</reference>
<protein>
    <submittedName>
        <fullName evidence="2">Uncharacterized protein</fullName>
    </submittedName>
</protein>
<keyword evidence="3" id="KW-1185">Reference proteome</keyword>
<gene>
    <name evidence="2" type="ORF">MEA186_25254</name>
</gene>
<evidence type="ECO:0000256" key="1">
    <source>
        <dbReference type="SAM" id="MobiDB-lite"/>
    </source>
</evidence>
<accession>G6YGE2</accession>
<dbReference type="Pfam" id="PF13665">
    <property type="entry name" value="Tox-PAAR-like"/>
    <property type="match status" value="1"/>
</dbReference>
<dbReference type="PATRIC" id="fig|1082933.3.peg.4894"/>
<name>G6YGE2_9HYPH</name>